<dbReference type="EMBL" id="OX465086">
    <property type="protein sequence ID" value="CAI9261884.1"/>
    <property type="molecule type" value="Genomic_DNA"/>
</dbReference>
<keyword evidence="3" id="KW-1185">Reference proteome</keyword>
<evidence type="ECO:0000313" key="2">
    <source>
        <dbReference type="EMBL" id="CAI9261884.1"/>
    </source>
</evidence>
<dbReference type="Proteomes" id="UP001177003">
    <property type="component" value="Chromosome 0"/>
</dbReference>
<name>A0AA35Y076_LACSI</name>
<evidence type="ECO:0000256" key="1">
    <source>
        <dbReference type="SAM" id="MobiDB-lite"/>
    </source>
</evidence>
<evidence type="ECO:0000313" key="3">
    <source>
        <dbReference type="Proteomes" id="UP001177003"/>
    </source>
</evidence>
<proteinExistence type="predicted"/>
<organism evidence="2 3">
    <name type="scientific">Lactuca saligna</name>
    <name type="common">Willowleaf lettuce</name>
    <dbReference type="NCBI Taxonomy" id="75948"/>
    <lineage>
        <taxon>Eukaryota</taxon>
        <taxon>Viridiplantae</taxon>
        <taxon>Streptophyta</taxon>
        <taxon>Embryophyta</taxon>
        <taxon>Tracheophyta</taxon>
        <taxon>Spermatophyta</taxon>
        <taxon>Magnoliopsida</taxon>
        <taxon>eudicotyledons</taxon>
        <taxon>Gunneridae</taxon>
        <taxon>Pentapetalae</taxon>
        <taxon>asterids</taxon>
        <taxon>campanulids</taxon>
        <taxon>Asterales</taxon>
        <taxon>Asteraceae</taxon>
        <taxon>Cichorioideae</taxon>
        <taxon>Cichorieae</taxon>
        <taxon>Lactucinae</taxon>
        <taxon>Lactuca</taxon>
    </lineage>
</organism>
<feature type="region of interest" description="Disordered" evidence="1">
    <location>
        <begin position="51"/>
        <end position="74"/>
    </location>
</feature>
<reference evidence="2" key="1">
    <citation type="submission" date="2023-04" db="EMBL/GenBank/DDBJ databases">
        <authorList>
            <person name="Vijverberg K."/>
            <person name="Xiong W."/>
            <person name="Schranz E."/>
        </authorList>
    </citation>
    <scope>NUCLEOTIDE SEQUENCE</scope>
</reference>
<accession>A0AA35Y076</accession>
<sequence>MDLNMWSSAGQPPHALVTFGFGAKLIVIKDTNGSTYPLKIRSDSEFHPQDGVIKMSKTGFGTRTNKTKKQKDPGVLSQRRSSFWGNQFPLAVEAVRKAPICSRNFMRNQPMNSYRPRQQQLNYSHPVFPLKIRSDSEFHPQDCASDWLNMSCKITLWELVNALVKISPEFGGLNKLSQLL</sequence>
<dbReference type="AlphaFoldDB" id="A0AA35Y076"/>
<protein>
    <submittedName>
        <fullName evidence="2">Uncharacterized protein</fullName>
    </submittedName>
</protein>
<gene>
    <name evidence="2" type="ORF">LSALG_LOCUS2655</name>
</gene>